<dbReference type="Proteomes" id="UP000006039">
    <property type="component" value="Unassembled WGS sequence"/>
</dbReference>
<feature type="domain" description="Fibronectin type III-like" evidence="19">
    <location>
        <begin position="748"/>
        <end position="830"/>
    </location>
</feature>
<keyword evidence="6" id="KW-0964">Secreted</keyword>
<dbReference type="SMART" id="SM01217">
    <property type="entry name" value="Fn3_like"/>
    <property type="match status" value="1"/>
</dbReference>
<dbReference type="InterPro" id="IPR002772">
    <property type="entry name" value="Glyco_hydro_3_C"/>
</dbReference>
<name>J3NMZ4_GAET3</name>
<feature type="transmembrane region" description="Helical" evidence="18">
    <location>
        <begin position="26"/>
        <end position="47"/>
    </location>
</feature>
<evidence type="ECO:0000256" key="10">
    <source>
        <dbReference type="ARBA" id="ARBA00023180"/>
    </source>
</evidence>
<dbReference type="eggNOG" id="ENOG502SMNU">
    <property type="taxonomic scope" value="Eukaryota"/>
</dbReference>
<evidence type="ECO:0000256" key="16">
    <source>
        <dbReference type="ARBA" id="ARBA00083231"/>
    </source>
</evidence>
<protein>
    <recommendedName>
        <fullName evidence="14">Beta-glucosidase cel3A</fullName>
        <ecNumber evidence="5">3.2.1.21</ecNumber>
    </recommendedName>
    <alternativeName>
        <fullName evidence="15">Beta-D-glucoside glucohydrolase cel3A</fullName>
    </alternativeName>
    <alternativeName>
        <fullName evidence="17">Cellobiase cel3A</fullName>
    </alternativeName>
    <alternativeName>
        <fullName evidence="16">Gentiobiase cel3A</fullName>
    </alternativeName>
</protein>
<evidence type="ECO:0000256" key="2">
    <source>
        <dbReference type="ARBA" id="ARBA00004613"/>
    </source>
</evidence>
<dbReference type="Pfam" id="PF14310">
    <property type="entry name" value="Fn3-like"/>
    <property type="match status" value="1"/>
</dbReference>
<dbReference type="Pfam" id="PF00933">
    <property type="entry name" value="Glyco_hydro_3"/>
    <property type="match status" value="1"/>
</dbReference>
<keyword evidence="9" id="KW-0136">Cellulose degradation</keyword>
<dbReference type="PANTHER" id="PTHR42715">
    <property type="entry name" value="BETA-GLUCOSIDASE"/>
    <property type="match status" value="1"/>
</dbReference>
<dbReference type="STRING" id="644352.J3NMZ4"/>
<evidence type="ECO:0000313" key="21">
    <source>
        <dbReference type="EnsemblFungi" id="EJT77546"/>
    </source>
</evidence>
<evidence type="ECO:0000259" key="19">
    <source>
        <dbReference type="SMART" id="SM01217"/>
    </source>
</evidence>
<dbReference type="SUPFAM" id="SSF51445">
    <property type="entry name" value="(Trans)glycosidases"/>
    <property type="match status" value="1"/>
</dbReference>
<keyword evidence="11" id="KW-0119">Carbohydrate metabolism</keyword>
<dbReference type="Gene3D" id="3.20.20.300">
    <property type="entry name" value="Glycoside hydrolase, family 3, N-terminal domain"/>
    <property type="match status" value="1"/>
</dbReference>
<dbReference type="Gene3D" id="2.60.40.10">
    <property type="entry name" value="Immunoglobulins"/>
    <property type="match status" value="1"/>
</dbReference>
<evidence type="ECO:0000256" key="4">
    <source>
        <dbReference type="ARBA" id="ARBA00005336"/>
    </source>
</evidence>
<comment type="similarity">
    <text evidence="4">Belongs to the glycosyl hydrolase 3 family.</text>
</comment>
<keyword evidence="18" id="KW-1133">Transmembrane helix</keyword>
<accession>J3NMZ4</accession>
<evidence type="ECO:0000256" key="9">
    <source>
        <dbReference type="ARBA" id="ARBA00023001"/>
    </source>
</evidence>
<dbReference type="InterPro" id="IPR036881">
    <property type="entry name" value="Glyco_hydro_3_C_sf"/>
</dbReference>
<dbReference type="AlphaFoldDB" id="J3NMZ4"/>
<evidence type="ECO:0000313" key="20">
    <source>
        <dbReference type="EMBL" id="EJT77546.1"/>
    </source>
</evidence>
<keyword evidence="22" id="KW-1185">Reference proteome</keyword>
<dbReference type="InterPro" id="IPR013783">
    <property type="entry name" value="Ig-like_fold"/>
</dbReference>
<gene>
    <name evidence="21" type="primary">20343110</name>
    <name evidence="20" type="ORF">GGTG_02652</name>
</gene>
<dbReference type="InterPro" id="IPR050288">
    <property type="entry name" value="Cellulose_deg_GH3"/>
</dbReference>
<reference evidence="20" key="2">
    <citation type="submission" date="2010-07" db="EMBL/GenBank/DDBJ databases">
        <authorList>
            <consortium name="The Broad Institute Genome Sequencing Platform"/>
            <consortium name="Broad Institute Genome Sequencing Center for Infectious Disease"/>
            <person name="Ma L.-J."/>
            <person name="Dead R."/>
            <person name="Young S."/>
            <person name="Zeng Q."/>
            <person name="Koehrsen M."/>
            <person name="Alvarado L."/>
            <person name="Berlin A."/>
            <person name="Chapman S.B."/>
            <person name="Chen Z."/>
            <person name="Freedman E."/>
            <person name="Gellesch M."/>
            <person name="Goldberg J."/>
            <person name="Griggs A."/>
            <person name="Gujja S."/>
            <person name="Heilman E.R."/>
            <person name="Heiman D."/>
            <person name="Hepburn T."/>
            <person name="Howarth C."/>
            <person name="Jen D."/>
            <person name="Larson L."/>
            <person name="Mehta T."/>
            <person name="Neiman D."/>
            <person name="Pearson M."/>
            <person name="Roberts A."/>
            <person name="Saif S."/>
            <person name="Shea T."/>
            <person name="Shenoy N."/>
            <person name="Sisk P."/>
            <person name="Stolte C."/>
            <person name="Sykes S."/>
            <person name="Walk T."/>
            <person name="White J."/>
            <person name="Yandava C."/>
            <person name="Haas B."/>
            <person name="Nusbaum C."/>
            <person name="Birren B."/>
        </authorList>
    </citation>
    <scope>NUCLEOTIDE SEQUENCE</scope>
    <source>
        <strain evidence="20">R3-111a-1</strain>
    </source>
</reference>
<evidence type="ECO:0000256" key="1">
    <source>
        <dbReference type="ARBA" id="ARBA00000448"/>
    </source>
</evidence>
<dbReference type="OrthoDB" id="416222at2759"/>
<dbReference type="RefSeq" id="XP_009218691.1">
    <property type="nucleotide sequence ID" value="XM_009220427.1"/>
</dbReference>
<keyword evidence="13" id="KW-0624">Polysaccharide degradation</keyword>
<evidence type="ECO:0000256" key="6">
    <source>
        <dbReference type="ARBA" id="ARBA00022525"/>
    </source>
</evidence>
<dbReference type="GO" id="GO:0008422">
    <property type="term" value="F:beta-glucosidase activity"/>
    <property type="evidence" value="ECO:0007669"/>
    <property type="project" value="UniProtKB-EC"/>
</dbReference>
<keyword evidence="18" id="KW-0812">Transmembrane</keyword>
<evidence type="ECO:0000256" key="13">
    <source>
        <dbReference type="ARBA" id="ARBA00023326"/>
    </source>
</evidence>
<dbReference type="GeneID" id="20343110"/>
<organism evidence="20">
    <name type="scientific">Gaeumannomyces tritici (strain R3-111a-1)</name>
    <name type="common">Wheat and barley take-all root rot fungus</name>
    <name type="synonym">Gaeumannomyces graminis var. tritici</name>
    <dbReference type="NCBI Taxonomy" id="644352"/>
    <lineage>
        <taxon>Eukaryota</taxon>
        <taxon>Fungi</taxon>
        <taxon>Dikarya</taxon>
        <taxon>Ascomycota</taxon>
        <taxon>Pezizomycotina</taxon>
        <taxon>Sordariomycetes</taxon>
        <taxon>Sordariomycetidae</taxon>
        <taxon>Magnaporthales</taxon>
        <taxon>Magnaporthaceae</taxon>
        <taxon>Gaeumannomyces</taxon>
    </lineage>
</organism>
<reference evidence="22" key="1">
    <citation type="submission" date="2010-07" db="EMBL/GenBank/DDBJ databases">
        <title>The genome sequence of Gaeumannomyces graminis var. tritici strain R3-111a-1.</title>
        <authorList>
            <consortium name="The Broad Institute Genome Sequencing Platform"/>
            <person name="Ma L.-J."/>
            <person name="Dead R."/>
            <person name="Young S."/>
            <person name="Zeng Q."/>
            <person name="Koehrsen M."/>
            <person name="Alvarado L."/>
            <person name="Berlin A."/>
            <person name="Chapman S.B."/>
            <person name="Chen Z."/>
            <person name="Freedman E."/>
            <person name="Gellesch M."/>
            <person name="Goldberg J."/>
            <person name="Griggs A."/>
            <person name="Gujja S."/>
            <person name="Heilman E.R."/>
            <person name="Heiman D."/>
            <person name="Hepburn T."/>
            <person name="Howarth C."/>
            <person name="Jen D."/>
            <person name="Larson L."/>
            <person name="Mehta T."/>
            <person name="Neiman D."/>
            <person name="Pearson M."/>
            <person name="Roberts A."/>
            <person name="Saif S."/>
            <person name="Shea T."/>
            <person name="Shenoy N."/>
            <person name="Sisk P."/>
            <person name="Stolte C."/>
            <person name="Sykes S."/>
            <person name="Walk T."/>
            <person name="White J."/>
            <person name="Yandava C."/>
            <person name="Haas B."/>
            <person name="Nusbaum C."/>
            <person name="Birren B."/>
        </authorList>
    </citation>
    <scope>NUCLEOTIDE SEQUENCE [LARGE SCALE GENOMIC DNA]</scope>
    <source>
        <strain evidence="22">R3-111a-1</strain>
    </source>
</reference>
<dbReference type="SUPFAM" id="SSF52279">
    <property type="entry name" value="Beta-D-glucan exohydrolase, C-terminal domain"/>
    <property type="match status" value="1"/>
</dbReference>
<reference evidence="21" key="4">
    <citation type="journal article" date="2015" name="G3 (Bethesda)">
        <title>Genome sequences of three phytopathogenic species of the Magnaporthaceae family of fungi.</title>
        <authorList>
            <person name="Okagaki L.H."/>
            <person name="Nunes C.C."/>
            <person name="Sailsbery J."/>
            <person name="Clay B."/>
            <person name="Brown D."/>
            <person name="John T."/>
            <person name="Oh Y."/>
            <person name="Young N."/>
            <person name="Fitzgerald M."/>
            <person name="Haas B.J."/>
            <person name="Zeng Q."/>
            <person name="Young S."/>
            <person name="Adiconis X."/>
            <person name="Fan L."/>
            <person name="Levin J.Z."/>
            <person name="Mitchell T.K."/>
            <person name="Okubara P.A."/>
            <person name="Farman M.L."/>
            <person name="Kohn L.M."/>
            <person name="Birren B."/>
            <person name="Ma L.-J."/>
            <person name="Dean R.A."/>
        </authorList>
    </citation>
    <scope>NUCLEOTIDE SEQUENCE</scope>
    <source>
        <strain evidence="21">R3-111a-1</strain>
    </source>
</reference>
<dbReference type="GO" id="GO:0005576">
    <property type="term" value="C:extracellular region"/>
    <property type="evidence" value="ECO:0007669"/>
    <property type="project" value="UniProtKB-SubCell"/>
</dbReference>
<evidence type="ECO:0000256" key="12">
    <source>
        <dbReference type="ARBA" id="ARBA00023295"/>
    </source>
</evidence>
<dbReference type="HOGENOM" id="CLU_004542_2_1_1"/>
<keyword evidence="8" id="KW-0378">Hydrolase</keyword>
<dbReference type="PANTHER" id="PTHR42715:SF5">
    <property type="entry name" value="BETA-GLUCOSIDASE M-RELATED"/>
    <property type="match status" value="1"/>
</dbReference>
<proteinExistence type="inferred from homology"/>
<dbReference type="Pfam" id="PF01915">
    <property type="entry name" value="Glyco_hydro_3_C"/>
    <property type="match status" value="1"/>
</dbReference>
<dbReference type="GO" id="GO:0030245">
    <property type="term" value="P:cellulose catabolic process"/>
    <property type="evidence" value="ECO:0007669"/>
    <property type="project" value="UniProtKB-KW"/>
</dbReference>
<dbReference type="InterPro" id="IPR036962">
    <property type="entry name" value="Glyco_hydro_3_N_sf"/>
</dbReference>
<comment type="subcellular location">
    <subcellularLocation>
        <location evidence="2">Secreted</location>
    </subcellularLocation>
</comment>
<dbReference type="InterPro" id="IPR001764">
    <property type="entry name" value="Glyco_hydro_3_N"/>
</dbReference>
<dbReference type="FunFam" id="3.20.20.300:FF:000002">
    <property type="entry name" value="Probable beta-glucosidase"/>
    <property type="match status" value="1"/>
</dbReference>
<evidence type="ECO:0000256" key="7">
    <source>
        <dbReference type="ARBA" id="ARBA00022729"/>
    </source>
</evidence>
<evidence type="ECO:0000256" key="18">
    <source>
        <dbReference type="SAM" id="Phobius"/>
    </source>
</evidence>
<dbReference type="VEuPathDB" id="FungiDB:GGTG_02652"/>
<evidence type="ECO:0000313" key="22">
    <source>
        <dbReference type="Proteomes" id="UP000006039"/>
    </source>
</evidence>
<evidence type="ECO:0000256" key="15">
    <source>
        <dbReference type="ARBA" id="ARBA00078013"/>
    </source>
</evidence>
<keyword evidence="12" id="KW-0326">Glycosidase</keyword>
<dbReference type="PRINTS" id="PR00133">
    <property type="entry name" value="GLHYDRLASE3"/>
</dbReference>
<keyword evidence="7" id="KW-0732">Signal</keyword>
<dbReference type="Gene3D" id="3.40.50.1700">
    <property type="entry name" value="Glycoside hydrolase family 3 C-terminal domain"/>
    <property type="match status" value="1"/>
</dbReference>
<evidence type="ECO:0000256" key="5">
    <source>
        <dbReference type="ARBA" id="ARBA00012744"/>
    </source>
</evidence>
<dbReference type="EMBL" id="GL385396">
    <property type="protein sequence ID" value="EJT77546.1"/>
    <property type="molecule type" value="Genomic_DNA"/>
</dbReference>
<evidence type="ECO:0000256" key="11">
    <source>
        <dbReference type="ARBA" id="ARBA00023277"/>
    </source>
</evidence>
<evidence type="ECO:0000256" key="14">
    <source>
        <dbReference type="ARBA" id="ARBA00070030"/>
    </source>
</evidence>
<keyword evidence="18" id="KW-0472">Membrane</keyword>
<reference evidence="20" key="3">
    <citation type="submission" date="2010-09" db="EMBL/GenBank/DDBJ databases">
        <title>Annotation of Gaeumannomyces graminis var. tritici R3-111a-1.</title>
        <authorList>
            <consortium name="The Broad Institute Genome Sequencing Platform"/>
            <person name="Ma L.-J."/>
            <person name="Dead R."/>
            <person name="Young S.K."/>
            <person name="Zeng Q."/>
            <person name="Gargeya S."/>
            <person name="Fitzgerald M."/>
            <person name="Haas B."/>
            <person name="Abouelleil A."/>
            <person name="Alvarado L."/>
            <person name="Arachchi H.M."/>
            <person name="Berlin A."/>
            <person name="Brown A."/>
            <person name="Chapman S.B."/>
            <person name="Chen Z."/>
            <person name="Dunbar C."/>
            <person name="Freedman E."/>
            <person name="Gearin G."/>
            <person name="Gellesch M."/>
            <person name="Goldberg J."/>
            <person name="Griggs A."/>
            <person name="Gujja S."/>
            <person name="Heiman D."/>
            <person name="Howarth C."/>
            <person name="Larson L."/>
            <person name="Lui A."/>
            <person name="MacDonald P.J.P."/>
            <person name="Mehta T."/>
            <person name="Montmayeur A."/>
            <person name="Murphy C."/>
            <person name="Neiman D."/>
            <person name="Pearson M."/>
            <person name="Priest M."/>
            <person name="Roberts A."/>
            <person name="Saif S."/>
            <person name="Shea T."/>
            <person name="Shenoy N."/>
            <person name="Sisk P."/>
            <person name="Stolte C."/>
            <person name="Sykes S."/>
            <person name="Yandava C."/>
            <person name="Wortman J."/>
            <person name="Nusbaum C."/>
            <person name="Birren B."/>
        </authorList>
    </citation>
    <scope>NUCLEOTIDE SEQUENCE</scope>
    <source>
        <strain evidence="20">R3-111a-1</strain>
    </source>
</reference>
<evidence type="ECO:0000256" key="3">
    <source>
        <dbReference type="ARBA" id="ARBA00004987"/>
    </source>
</evidence>
<dbReference type="InterPro" id="IPR026891">
    <property type="entry name" value="Fn3-like"/>
</dbReference>
<sequence>MSAATKEGPVVGTALMGDGRGGKQGVAVIAVAVAVVIGGGLAGLAALPKSSGGPGSGSTRGEAANAIREDAAFYGQSPPVYPSPEITGLGEWAEAYGKAKDMVGKMTLEEKLSLTAGVKATSSCPGSIPPIPRLNFTGMCLADAGQGLRGVDFVSSWPSGVHVGASWNRALALRRALGMGGEFKKKGANVLLGPVVGPMGRTVRGGRNWEGFSIDPYLSGILVDATVRGIQQAGVIAATKHFVGNEQETHRVPSGDVAAVSSNIDDRTMHELYLWPFQDAVHAGTGSVMCSYQRINNSYGCSNSKTMNGLLKTELGFQGHVVSDWNAQHAGVATALAGLDLTMPDDGKFWGPKLIEAVQNGSVPEARATDMAIRILAPWFKMGQDQNFPPPGIGMPADVSKPHAVVDGRNSSDKPTLLDGAIEGHVLVKNARNALPLRKPRMISIFGYSAKAPDTNNYAAGNMPSWIWGGQSMQHEDLVKGFGNSWEASYVPAPVAINGTIFSGGGSGATSQSLVSAPFDAITQQCLADDTAMFWDFVSARPTVNPASDACLVIVNAAASEGYDRPALRDDLTDGMIKHVADQCNNTIVVFHNAGPRLVDQFVDHNNVTALIFAHLPGQSSGVALASILLPYTVARNESDYAGVQDPALARGRFANFPQADFNEGLFVDYRHFDAAGVAPRYEFGFGLSYTTFAYANLGIDRDPAASWEPAPPEAGRPAAPGGPAALWDVLARVSVDVSNTGAVAGAEVAQLYLSLPGSGGADGSASRGGGSERTPVRQLRGFEKPVVQPGQTATVEFALTRRDLSVWDVVAQRWLLRGGAYTVHVGGSSRNLPINGTFTVP</sequence>
<keyword evidence="10" id="KW-0325">Glycoprotein</keyword>
<comment type="pathway">
    <text evidence="3">Glycan metabolism; cellulose degradation.</text>
</comment>
<dbReference type="EC" id="3.2.1.21" evidence="5"/>
<evidence type="ECO:0000256" key="8">
    <source>
        <dbReference type="ARBA" id="ARBA00022801"/>
    </source>
</evidence>
<dbReference type="InterPro" id="IPR017853">
    <property type="entry name" value="GH"/>
</dbReference>
<comment type="catalytic activity">
    <reaction evidence="1">
        <text>Hydrolysis of terminal, non-reducing beta-D-glucosyl residues with release of beta-D-glucose.</text>
        <dbReference type="EC" id="3.2.1.21"/>
    </reaction>
</comment>
<dbReference type="EnsemblFungi" id="EJT77546">
    <property type="protein sequence ID" value="EJT77546"/>
    <property type="gene ID" value="GGTG_02652"/>
</dbReference>
<evidence type="ECO:0000256" key="17">
    <source>
        <dbReference type="ARBA" id="ARBA00083611"/>
    </source>
</evidence>
<reference evidence="21" key="5">
    <citation type="submission" date="2018-04" db="UniProtKB">
        <authorList>
            <consortium name="EnsemblFungi"/>
        </authorList>
    </citation>
    <scope>IDENTIFICATION</scope>
    <source>
        <strain evidence="21">R3-111a-1</strain>
    </source>
</reference>